<protein>
    <submittedName>
        <fullName evidence="2">Uncharacterized protein</fullName>
    </submittedName>
</protein>
<gene>
    <name evidence="2" type="ORF">SDC9_85986</name>
</gene>
<proteinExistence type="predicted"/>
<sequence length="139" mass="14387">MVEGEPQLQQESALEDPGRDAGVPGGGTDGTEQDGVVLGERLHLGLGQHLSGAQPAVGAEVVVDLVEGIRTGHGVEDLEALSDDLGTDAVAGDHSDGRAISRVLSRHGVRLAGRRVHGAGSHEPMRRDLLTRGRRAPTG</sequence>
<feature type="region of interest" description="Disordered" evidence="1">
    <location>
        <begin position="1"/>
        <end position="37"/>
    </location>
</feature>
<name>A0A644ZKZ0_9ZZZZ</name>
<dbReference type="EMBL" id="VSSQ01008610">
    <property type="protein sequence ID" value="MPM39353.1"/>
    <property type="molecule type" value="Genomic_DNA"/>
</dbReference>
<accession>A0A644ZKZ0</accession>
<evidence type="ECO:0000256" key="1">
    <source>
        <dbReference type="SAM" id="MobiDB-lite"/>
    </source>
</evidence>
<reference evidence="2" key="1">
    <citation type="submission" date="2019-08" db="EMBL/GenBank/DDBJ databases">
        <authorList>
            <person name="Kucharzyk K."/>
            <person name="Murdoch R.W."/>
            <person name="Higgins S."/>
            <person name="Loffler F."/>
        </authorList>
    </citation>
    <scope>NUCLEOTIDE SEQUENCE</scope>
</reference>
<feature type="region of interest" description="Disordered" evidence="1">
    <location>
        <begin position="115"/>
        <end position="139"/>
    </location>
</feature>
<comment type="caution">
    <text evidence="2">The sequence shown here is derived from an EMBL/GenBank/DDBJ whole genome shotgun (WGS) entry which is preliminary data.</text>
</comment>
<evidence type="ECO:0000313" key="2">
    <source>
        <dbReference type="EMBL" id="MPM39353.1"/>
    </source>
</evidence>
<organism evidence="2">
    <name type="scientific">bioreactor metagenome</name>
    <dbReference type="NCBI Taxonomy" id="1076179"/>
    <lineage>
        <taxon>unclassified sequences</taxon>
        <taxon>metagenomes</taxon>
        <taxon>ecological metagenomes</taxon>
    </lineage>
</organism>
<dbReference type="AlphaFoldDB" id="A0A644ZKZ0"/>